<evidence type="ECO:0000256" key="8">
    <source>
        <dbReference type="ARBA" id="ARBA00023224"/>
    </source>
</evidence>
<reference evidence="11" key="1">
    <citation type="submission" date="2021-02" db="EMBL/GenBank/DDBJ databases">
        <authorList>
            <person name="Nowell W R."/>
        </authorList>
    </citation>
    <scope>NUCLEOTIDE SEQUENCE</scope>
</reference>
<feature type="transmembrane region" description="Helical" evidence="9">
    <location>
        <begin position="23"/>
        <end position="43"/>
    </location>
</feature>
<dbReference type="GO" id="GO:0004930">
    <property type="term" value="F:G protein-coupled receptor activity"/>
    <property type="evidence" value="ECO:0007669"/>
    <property type="project" value="UniProtKB-KW"/>
</dbReference>
<name>A0A814N992_ADIRI</name>
<feature type="transmembrane region" description="Helical" evidence="9">
    <location>
        <begin position="243"/>
        <end position="266"/>
    </location>
</feature>
<dbReference type="PANTHER" id="PTHR24229">
    <property type="entry name" value="NEUROPEPTIDES RECEPTOR"/>
    <property type="match status" value="1"/>
</dbReference>
<accession>A0A814N992</accession>
<organism evidence="11 12">
    <name type="scientific">Adineta ricciae</name>
    <name type="common">Rotifer</name>
    <dbReference type="NCBI Taxonomy" id="249248"/>
    <lineage>
        <taxon>Eukaryota</taxon>
        <taxon>Metazoa</taxon>
        <taxon>Spiralia</taxon>
        <taxon>Gnathifera</taxon>
        <taxon>Rotifera</taxon>
        <taxon>Eurotatoria</taxon>
        <taxon>Bdelloidea</taxon>
        <taxon>Adinetida</taxon>
        <taxon>Adinetidae</taxon>
        <taxon>Adineta</taxon>
    </lineage>
</organism>
<dbReference type="PROSITE" id="PS50262">
    <property type="entry name" value="G_PROTEIN_RECEP_F1_2"/>
    <property type="match status" value="1"/>
</dbReference>
<keyword evidence="3 9" id="KW-0812">Transmembrane</keyword>
<keyword evidence="4 9" id="KW-1133">Transmembrane helix</keyword>
<evidence type="ECO:0000256" key="9">
    <source>
        <dbReference type="SAM" id="Phobius"/>
    </source>
</evidence>
<keyword evidence="7" id="KW-0675">Receptor</keyword>
<evidence type="ECO:0000256" key="4">
    <source>
        <dbReference type="ARBA" id="ARBA00022989"/>
    </source>
</evidence>
<dbReference type="SUPFAM" id="SSF81321">
    <property type="entry name" value="Family A G protein-coupled receptor-like"/>
    <property type="match status" value="1"/>
</dbReference>
<feature type="transmembrane region" description="Helical" evidence="9">
    <location>
        <begin position="286"/>
        <end position="305"/>
    </location>
</feature>
<keyword evidence="5" id="KW-0297">G-protein coupled receptor</keyword>
<protein>
    <recommendedName>
        <fullName evidence="10">G-protein coupled receptors family 1 profile domain-containing protein</fullName>
    </recommendedName>
</protein>
<dbReference type="InterPro" id="IPR000276">
    <property type="entry name" value="GPCR_Rhodpsn"/>
</dbReference>
<dbReference type="Proteomes" id="UP000663828">
    <property type="component" value="Unassembled WGS sequence"/>
</dbReference>
<evidence type="ECO:0000256" key="2">
    <source>
        <dbReference type="ARBA" id="ARBA00022475"/>
    </source>
</evidence>
<dbReference type="GO" id="GO:0043005">
    <property type="term" value="C:neuron projection"/>
    <property type="evidence" value="ECO:0007669"/>
    <property type="project" value="TreeGrafter"/>
</dbReference>
<dbReference type="Pfam" id="PF00001">
    <property type="entry name" value="7tm_1"/>
    <property type="match status" value="1"/>
</dbReference>
<dbReference type="InterPro" id="IPR017452">
    <property type="entry name" value="GPCR_Rhodpsn_7TM"/>
</dbReference>
<feature type="transmembrane region" description="Helical" evidence="9">
    <location>
        <begin position="183"/>
        <end position="205"/>
    </location>
</feature>
<evidence type="ECO:0000259" key="10">
    <source>
        <dbReference type="PROSITE" id="PS50262"/>
    </source>
</evidence>
<evidence type="ECO:0000313" key="11">
    <source>
        <dbReference type="EMBL" id="CAF1090048.1"/>
    </source>
</evidence>
<proteinExistence type="predicted"/>
<dbReference type="GO" id="GO:0005886">
    <property type="term" value="C:plasma membrane"/>
    <property type="evidence" value="ECO:0007669"/>
    <property type="project" value="UniProtKB-SubCell"/>
</dbReference>
<feature type="transmembrane region" description="Helical" evidence="9">
    <location>
        <begin position="98"/>
        <end position="116"/>
    </location>
</feature>
<feature type="transmembrane region" description="Helical" evidence="9">
    <location>
        <begin position="55"/>
        <end position="78"/>
    </location>
</feature>
<dbReference type="AlphaFoldDB" id="A0A814N992"/>
<evidence type="ECO:0000256" key="7">
    <source>
        <dbReference type="ARBA" id="ARBA00023170"/>
    </source>
</evidence>
<sequence>MHSPSAEIIIVNYMKSILAQINFYFGLFIFVFGIFGNMLNILVLSRRSLRYNPCIIIFIASSTTGIIAILSGLTSRVISGITVDLSATVNWICKFRGFILFTSRAATFWLIMLATIDRWLLSSTDANRRHKSSKKNSLRGILAITFISILLHAQLFYCYEANLTDTPLKCFSRNVACRLVNDLTFAIIAILCPLVLILVFGWLTILNTHKTLLRVGPATLTVNARNSQVIRNKKRSRKTDQHLLTMLFVQVIFLAIFTLPLAIQKLYATLTTNVPKSLLQTTIEDFIYQIALICTYFATAMPFYVNTLSGGSVFRKAMMSLKESVIQQILCR</sequence>
<dbReference type="Gene3D" id="1.20.1070.10">
    <property type="entry name" value="Rhodopsin 7-helix transmembrane proteins"/>
    <property type="match status" value="1"/>
</dbReference>
<keyword evidence="6 9" id="KW-0472">Membrane</keyword>
<dbReference type="GO" id="GO:0042277">
    <property type="term" value="F:peptide binding"/>
    <property type="evidence" value="ECO:0007669"/>
    <property type="project" value="TreeGrafter"/>
</dbReference>
<evidence type="ECO:0000256" key="5">
    <source>
        <dbReference type="ARBA" id="ARBA00023040"/>
    </source>
</evidence>
<evidence type="ECO:0000256" key="6">
    <source>
        <dbReference type="ARBA" id="ARBA00023136"/>
    </source>
</evidence>
<feature type="transmembrane region" description="Helical" evidence="9">
    <location>
        <begin position="137"/>
        <end position="157"/>
    </location>
</feature>
<feature type="domain" description="G-protein coupled receptors family 1 profile" evidence="10">
    <location>
        <begin position="36"/>
        <end position="306"/>
    </location>
</feature>
<dbReference type="EMBL" id="CAJNOR010001169">
    <property type="protein sequence ID" value="CAF1090048.1"/>
    <property type="molecule type" value="Genomic_DNA"/>
</dbReference>
<evidence type="ECO:0000313" key="12">
    <source>
        <dbReference type="Proteomes" id="UP000663828"/>
    </source>
</evidence>
<gene>
    <name evidence="11" type="ORF">XAT740_LOCUS17786</name>
</gene>
<keyword evidence="12" id="KW-1185">Reference proteome</keyword>
<keyword evidence="2" id="KW-1003">Cell membrane</keyword>
<evidence type="ECO:0000256" key="3">
    <source>
        <dbReference type="ARBA" id="ARBA00022692"/>
    </source>
</evidence>
<dbReference type="PANTHER" id="PTHR24229:SF40">
    <property type="entry name" value="ALLATOSTATIN C RECEPTOR 1-RELATED"/>
    <property type="match status" value="1"/>
</dbReference>
<keyword evidence="8" id="KW-0807">Transducer</keyword>
<evidence type="ECO:0000256" key="1">
    <source>
        <dbReference type="ARBA" id="ARBA00004651"/>
    </source>
</evidence>
<comment type="subcellular location">
    <subcellularLocation>
        <location evidence="1">Cell membrane</location>
        <topology evidence="1">Multi-pass membrane protein</topology>
    </subcellularLocation>
</comment>
<comment type="caution">
    <text evidence="11">The sequence shown here is derived from an EMBL/GenBank/DDBJ whole genome shotgun (WGS) entry which is preliminary data.</text>
</comment>